<name>A0A6A3BZK7_HIBSY</name>
<dbReference type="EMBL" id="VEPZ02000572">
    <property type="protein sequence ID" value="KAE8722153.1"/>
    <property type="molecule type" value="Genomic_DNA"/>
</dbReference>
<accession>A0A6A3BZK7</accession>
<comment type="caution">
    <text evidence="2">The sequence shown here is derived from an EMBL/GenBank/DDBJ whole genome shotgun (WGS) entry which is preliminary data.</text>
</comment>
<proteinExistence type="predicted"/>
<evidence type="ECO:0000313" key="2">
    <source>
        <dbReference type="EMBL" id="KAE8722153.1"/>
    </source>
</evidence>
<evidence type="ECO:0000313" key="3">
    <source>
        <dbReference type="Proteomes" id="UP000436088"/>
    </source>
</evidence>
<organism evidence="2 3">
    <name type="scientific">Hibiscus syriacus</name>
    <name type="common">Rose of Sharon</name>
    <dbReference type="NCBI Taxonomy" id="106335"/>
    <lineage>
        <taxon>Eukaryota</taxon>
        <taxon>Viridiplantae</taxon>
        <taxon>Streptophyta</taxon>
        <taxon>Embryophyta</taxon>
        <taxon>Tracheophyta</taxon>
        <taxon>Spermatophyta</taxon>
        <taxon>Magnoliopsida</taxon>
        <taxon>eudicotyledons</taxon>
        <taxon>Gunneridae</taxon>
        <taxon>Pentapetalae</taxon>
        <taxon>rosids</taxon>
        <taxon>malvids</taxon>
        <taxon>Malvales</taxon>
        <taxon>Malvaceae</taxon>
        <taxon>Malvoideae</taxon>
        <taxon>Hibiscus</taxon>
    </lineage>
</organism>
<feature type="region of interest" description="Disordered" evidence="1">
    <location>
        <begin position="1"/>
        <end position="20"/>
    </location>
</feature>
<sequence length="308" mass="34631">MTSTVAAVRRTNGRGDRKSMENFGFPTNLRRFLYDERRGALMIGHQGFGCSGLTLTSILEVTVTIQRRLRSTTGHRTFSYDFTNERWTFINDEGQGFDWVATPMLLDVAVRATVGQRWAFMATFETEYVAKRVGQPLACNEPSLKLFLQTDKAGSISRRLRAVNTTVMPLEANCLHSSNPIPLFAPVTTAYLEKKVENNGSELLLRALQLKIMCNVHGVNPKFIEAMENYLNIFVITKTELAGLGMAMERTLIKLRKPKLMFGVHPGHDHADPLFHKQAVKEICINIFKPAEEYGGHISTCSSLGFRI</sequence>
<protein>
    <submittedName>
        <fullName evidence="2">Uncharacterized protein</fullName>
    </submittedName>
</protein>
<reference evidence="2" key="1">
    <citation type="submission" date="2019-09" db="EMBL/GenBank/DDBJ databases">
        <title>Draft genome information of white flower Hibiscus syriacus.</title>
        <authorList>
            <person name="Kim Y.-M."/>
        </authorList>
    </citation>
    <scope>NUCLEOTIDE SEQUENCE [LARGE SCALE GENOMIC DNA]</scope>
    <source>
        <strain evidence="2">YM2019G1</strain>
    </source>
</reference>
<evidence type="ECO:0000256" key="1">
    <source>
        <dbReference type="SAM" id="MobiDB-lite"/>
    </source>
</evidence>
<gene>
    <name evidence="2" type="ORF">F3Y22_tig00014370pilonHSYRG00118</name>
</gene>
<dbReference type="AlphaFoldDB" id="A0A6A3BZK7"/>
<keyword evidence="3" id="KW-1185">Reference proteome</keyword>
<dbReference type="Proteomes" id="UP000436088">
    <property type="component" value="Unassembled WGS sequence"/>
</dbReference>